<feature type="domain" description="N-acetyltransferase" evidence="1">
    <location>
        <begin position="1"/>
        <end position="154"/>
    </location>
</feature>
<dbReference type="PANTHER" id="PTHR43415">
    <property type="entry name" value="SPERMIDINE N(1)-ACETYLTRANSFERASE"/>
    <property type="match status" value="1"/>
</dbReference>
<reference evidence="2 3" key="1">
    <citation type="submission" date="2018-06" db="EMBL/GenBank/DDBJ databases">
        <authorList>
            <consortium name="Pathogen Informatics"/>
            <person name="Doyle S."/>
        </authorList>
    </citation>
    <scope>NUCLEOTIDE SEQUENCE [LARGE SCALE GENOMIC DNA]</scope>
    <source>
        <strain evidence="2 3">NCTC10899</strain>
    </source>
</reference>
<evidence type="ECO:0000259" key="1">
    <source>
        <dbReference type="PROSITE" id="PS51186"/>
    </source>
</evidence>
<dbReference type="InterPro" id="IPR020036">
    <property type="entry name" value="PseH"/>
</dbReference>
<protein>
    <submittedName>
        <fullName evidence="2">Pseudaminic acid biosynthesis N-acetyl transferase</fullName>
    </submittedName>
</protein>
<dbReference type="EMBL" id="UGUU01000001">
    <property type="protein sequence ID" value="SUD40579.1"/>
    <property type="molecule type" value="Genomic_DNA"/>
</dbReference>
<evidence type="ECO:0000313" key="2">
    <source>
        <dbReference type="EMBL" id="SUD40579.1"/>
    </source>
</evidence>
<gene>
    <name evidence="2" type="ORF">NCTC10899_03428</name>
</gene>
<proteinExistence type="predicted"/>
<sequence length="163" mass="18697">MASADLEQVLEWRNHESVRKYMYTQHQIGLQEHTQWFERASQSPERHLLIYEKEEVALGFINVHVIAGGGIADWGFYAAPDAPKGTGRDLGAATLRYVFEQLGLHKLCGQALGFNHRSIKFHQSLGFHQEGVLREQHFDGQAYHDVVCFGLFAREWQAESERD</sequence>
<dbReference type="NCBIfam" id="TIGR03585">
    <property type="entry name" value="PseH"/>
    <property type="match status" value="1"/>
</dbReference>
<dbReference type="SUPFAM" id="SSF55729">
    <property type="entry name" value="Acyl-CoA N-acyltransferases (Nat)"/>
    <property type="match status" value="1"/>
</dbReference>
<dbReference type="PROSITE" id="PS51186">
    <property type="entry name" value="GNAT"/>
    <property type="match status" value="1"/>
</dbReference>
<dbReference type="Pfam" id="PF13302">
    <property type="entry name" value="Acetyltransf_3"/>
    <property type="match status" value="1"/>
</dbReference>
<dbReference type="PANTHER" id="PTHR43415:SF3">
    <property type="entry name" value="GNAT-FAMILY ACETYLTRANSFERASE"/>
    <property type="match status" value="1"/>
</dbReference>
<evidence type="ECO:0000313" key="3">
    <source>
        <dbReference type="Proteomes" id="UP000254260"/>
    </source>
</evidence>
<dbReference type="GO" id="GO:0016747">
    <property type="term" value="F:acyltransferase activity, transferring groups other than amino-acyl groups"/>
    <property type="evidence" value="ECO:0007669"/>
    <property type="project" value="InterPro"/>
</dbReference>
<accession>A0A379IWC5</accession>
<dbReference type="AlphaFoldDB" id="A0A379IWC5"/>
<name>A0A379IWC5_ECTME</name>
<dbReference type="Gene3D" id="3.40.630.30">
    <property type="match status" value="1"/>
</dbReference>
<dbReference type="Proteomes" id="UP000254260">
    <property type="component" value="Unassembled WGS sequence"/>
</dbReference>
<dbReference type="InterPro" id="IPR000182">
    <property type="entry name" value="GNAT_dom"/>
</dbReference>
<dbReference type="InterPro" id="IPR016181">
    <property type="entry name" value="Acyl_CoA_acyltransferase"/>
</dbReference>
<keyword evidence="2" id="KW-0808">Transferase</keyword>
<organism evidence="2 3">
    <name type="scientific">Ectopseudomonas mendocina</name>
    <name type="common">Pseudomonas mendocina</name>
    <dbReference type="NCBI Taxonomy" id="300"/>
    <lineage>
        <taxon>Bacteria</taxon>
        <taxon>Pseudomonadati</taxon>
        <taxon>Pseudomonadota</taxon>
        <taxon>Gammaproteobacteria</taxon>
        <taxon>Pseudomonadales</taxon>
        <taxon>Pseudomonadaceae</taxon>
        <taxon>Ectopseudomonas</taxon>
    </lineage>
</organism>